<dbReference type="Proteomes" id="UP000002430">
    <property type="component" value="Chromosome"/>
</dbReference>
<feature type="region of interest" description="Disordered" evidence="4">
    <location>
        <begin position="118"/>
        <end position="151"/>
    </location>
</feature>
<dbReference type="InterPro" id="IPR000424">
    <property type="entry name" value="Primosome_PriB/ssb"/>
</dbReference>
<dbReference type="GO" id="GO:0003697">
    <property type="term" value="F:single-stranded DNA binding"/>
    <property type="evidence" value="ECO:0007669"/>
    <property type="project" value="UniProtKB-UniRule"/>
</dbReference>
<dbReference type="GO" id="GO:0006260">
    <property type="term" value="P:DNA replication"/>
    <property type="evidence" value="ECO:0007669"/>
    <property type="project" value="InterPro"/>
</dbReference>
<evidence type="ECO:0000256" key="3">
    <source>
        <dbReference type="PIRNR" id="PIRNR002070"/>
    </source>
</evidence>
<proteinExistence type="inferred from homology"/>
<dbReference type="InterPro" id="IPR012340">
    <property type="entry name" value="NA-bd_OB-fold"/>
</dbReference>
<evidence type="ECO:0000256" key="4">
    <source>
        <dbReference type="SAM" id="MobiDB-lite"/>
    </source>
</evidence>
<dbReference type="EMBL" id="AM180252">
    <property type="protein sequence ID" value="CAJ54546.1"/>
    <property type="molecule type" value="Genomic_DNA"/>
</dbReference>
<dbReference type="PANTHER" id="PTHR10302:SF27">
    <property type="entry name" value="SINGLE-STRANDED DNA-BINDING PROTEIN"/>
    <property type="match status" value="1"/>
</dbReference>
<name>Q1MR30_LAWIP</name>
<dbReference type="PIRSF" id="PIRSF002070">
    <property type="entry name" value="SSB"/>
    <property type="match status" value="1"/>
</dbReference>
<dbReference type="OrthoDB" id="9809878at2"/>
<dbReference type="CDD" id="cd04496">
    <property type="entry name" value="SSB_OBF"/>
    <property type="match status" value="1"/>
</dbReference>
<dbReference type="Gene3D" id="2.40.50.140">
    <property type="entry name" value="Nucleic acid-binding proteins"/>
    <property type="match status" value="1"/>
</dbReference>
<evidence type="ECO:0000313" key="5">
    <source>
        <dbReference type="EMBL" id="CAJ54546.1"/>
    </source>
</evidence>
<dbReference type="PROSITE" id="PS50935">
    <property type="entry name" value="SSB"/>
    <property type="match status" value="1"/>
</dbReference>
<feature type="compositionally biased region" description="Polar residues" evidence="4">
    <location>
        <begin position="118"/>
        <end position="132"/>
    </location>
</feature>
<comment type="subunit">
    <text evidence="2">Homotetramer.</text>
</comment>
<dbReference type="HAMAP" id="MF_00984">
    <property type="entry name" value="SSB"/>
    <property type="match status" value="1"/>
</dbReference>
<accession>Q1MR30</accession>
<dbReference type="HOGENOM" id="CLU_078758_0_2_7"/>
<dbReference type="InterPro" id="IPR011344">
    <property type="entry name" value="ssDNA-bd"/>
</dbReference>
<dbReference type="AlphaFoldDB" id="Q1MR30"/>
<evidence type="ECO:0000313" key="6">
    <source>
        <dbReference type="Proteomes" id="UP000002430"/>
    </source>
</evidence>
<keyword evidence="1 2" id="KW-0238">DNA-binding</keyword>
<comment type="caution">
    <text evidence="2">Lacks conserved residue(s) required for the propagation of feature annotation.</text>
</comment>
<dbReference type="PANTHER" id="PTHR10302">
    <property type="entry name" value="SINGLE-STRANDED DNA-BINDING PROTEIN"/>
    <property type="match status" value="1"/>
</dbReference>
<dbReference type="Pfam" id="PF00436">
    <property type="entry name" value="SSB"/>
    <property type="match status" value="1"/>
</dbReference>
<dbReference type="STRING" id="363253.LI0492"/>
<dbReference type="RefSeq" id="WP_011526576.1">
    <property type="nucleotide sequence ID" value="NC_008011.1"/>
</dbReference>
<organism evidence="5 6">
    <name type="scientific">Lawsonia intracellularis (strain PHE/MN1-00)</name>
    <dbReference type="NCBI Taxonomy" id="363253"/>
    <lineage>
        <taxon>Bacteria</taxon>
        <taxon>Pseudomonadati</taxon>
        <taxon>Thermodesulfobacteriota</taxon>
        <taxon>Desulfovibrionia</taxon>
        <taxon>Desulfovibrionales</taxon>
        <taxon>Desulfovibrionaceae</taxon>
        <taxon>Lawsonia</taxon>
    </lineage>
</organism>
<keyword evidence="6" id="KW-1185">Reference proteome</keyword>
<sequence length="151" mass="17128">MLNKVMIIGRLGRDPEIRYTQTGSPVCSLNIATDESYTDRDGNKVERTEWHRVSVFQRAAENCGQYLSKGSLVFVEGNLQTRKWQDQQGQDRYTTEIKAQRVQFLDRKGADLGQGLYQQEQPVSSTNTQQNGFEDISPFPSEASGMDDVPF</sequence>
<dbReference type="NCBIfam" id="TIGR00621">
    <property type="entry name" value="ssb"/>
    <property type="match status" value="1"/>
</dbReference>
<dbReference type="KEGG" id="lip:LI0492"/>
<evidence type="ECO:0000256" key="1">
    <source>
        <dbReference type="ARBA" id="ARBA00023125"/>
    </source>
</evidence>
<dbReference type="SUPFAM" id="SSF50249">
    <property type="entry name" value="Nucleic acid-binding proteins"/>
    <property type="match status" value="1"/>
</dbReference>
<gene>
    <name evidence="5" type="ordered locus">LI0492</name>
</gene>
<evidence type="ECO:0000256" key="2">
    <source>
        <dbReference type="HAMAP-Rule" id="MF_00984"/>
    </source>
</evidence>
<dbReference type="eggNOG" id="COG0629">
    <property type="taxonomic scope" value="Bacteria"/>
</dbReference>
<dbReference type="GO" id="GO:0009295">
    <property type="term" value="C:nucleoid"/>
    <property type="evidence" value="ECO:0007669"/>
    <property type="project" value="TreeGrafter"/>
</dbReference>
<reference evidence="5 6" key="1">
    <citation type="submission" date="2005-11" db="EMBL/GenBank/DDBJ databases">
        <title>The complete genome sequence of Lawsonia intracellularis: the causative agent of proliferative enteropathy.</title>
        <authorList>
            <person name="Kaur K."/>
            <person name="Zhang Q."/>
            <person name="Beckler D."/>
            <person name="Munir S."/>
            <person name="Li L."/>
            <person name="Kinsley K."/>
            <person name="Herron L."/>
            <person name="Peterson A."/>
            <person name="May B."/>
            <person name="Singh S."/>
            <person name="Gebhart C."/>
            <person name="Kapur V."/>
        </authorList>
    </citation>
    <scope>NUCLEOTIDE SEQUENCE [LARGE SCALE GENOMIC DNA]</scope>
    <source>
        <strain evidence="5 6">PHE/MN1-00</strain>
    </source>
</reference>
<protein>
    <recommendedName>
        <fullName evidence="2 3">Single-stranded DNA-binding protein</fullName>
        <shortName evidence="2">SSB</shortName>
    </recommendedName>
</protein>